<dbReference type="InterPro" id="IPR019734">
    <property type="entry name" value="TPR_rpt"/>
</dbReference>
<evidence type="ECO:0000313" key="2">
    <source>
        <dbReference type="EMBL" id="MXO53683.1"/>
    </source>
</evidence>
<dbReference type="SUPFAM" id="SSF48452">
    <property type="entry name" value="TPR-like"/>
    <property type="match status" value="1"/>
</dbReference>
<comment type="caution">
    <text evidence="2">The sequence shown here is derived from an EMBL/GenBank/DDBJ whole genome shotgun (WGS) entry which is preliminary data.</text>
</comment>
<protein>
    <submittedName>
        <fullName evidence="2">Tetratricopeptide repeat protein</fullName>
    </submittedName>
</protein>
<reference evidence="2 3" key="1">
    <citation type="submission" date="2019-12" db="EMBL/GenBank/DDBJ databases">
        <title>Genomic-based taxomic classification of the family Erythrobacteraceae.</title>
        <authorList>
            <person name="Xu L."/>
        </authorList>
    </citation>
    <scope>NUCLEOTIDE SEQUENCE [LARGE SCALE GENOMIC DNA]</scope>
    <source>
        <strain evidence="2 3">JCM 17468</strain>
    </source>
</reference>
<dbReference type="Gene3D" id="1.25.40.10">
    <property type="entry name" value="Tetratricopeptide repeat domain"/>
    <property type="match status" value="1"/>
</dbReference>
<dbReference type="InterPro" id="IPR011990">
    <property type="entry name" value="TPR-like_helical_dom_sf"/>
</dbReference>
<organism evidence="2 3">
    <name type="scientific">Qipengyuania pelagi</name>
    <dbReference type="NCBI Taxonomy" id="994320"/>
    <lineage>
        <taxon>Bacteria</taxon>
        <taxon>Pseudomonadati</taxon>
        <taxon>Pseudomonadota</taxon>
        <taxon>Alphaproteobacteria</taxon>
        <taxon>Sphingomonadales</taxon>
        <taxon>Erythrobacteraceae</taxon>
        <taxon>Qipengyuania</taxon>
    </lineage>
</organism>
<keyword evidence="3" id="KW-1185">Reference proteome</keyword>
<dbReference type="Proteomes" id="UP000430272">
    <property type="component" value="Unassembled WGS sequence"/>
</dbReference>
<name>A0A844Y8S7_9SPHN</name>
<dbReference type="OrthoDB" id="7390129at2"/>
<dbReference type="RefSeq" id="WP_160660508.1">
    <property type="nucleotide sequence ID" value="NZ_BAABDV010000001.1"/>
</dbReference>
<dbReference type="EMBL" id="WTYD01000001">
    <property type="protein sequence ID" value="MXO53683.1"/>
    <property type="molecule type" value="Genomic_DNA"/>
</dbReference>
<dbReference type="PROSITE" id="PS50005">
    <property type="entry name" value="TPR"/>
    <property type="match status" value="1"/>
</dbReference>
<dbReference type="AlphaFoldDB" id="A0A844Y8S7"/>
<feature type="repeat" description="TPR" evidence="1">
    <location>
        <begin position="82"/>
        <end position="115"/>
    </location>
</feature>
<proteinExistence type="predicted"/>
<evidence type="ECO:0000313" key="3">
    <source>
        <dbReference type="Proteomes" id="UP000430272"/>
    </source>
</evidence>
<keyword evidence="1" id="KW-0802">TPR repeat</keyword>
<gene>
    <name evidence="2" type="ORF">GRI47_06620</name>
</gene>
<sequence>MSWLAILALAAFGFVFAVFALKLPRASWTLFAAALLFGLAGYATQGAPEQPAAPKEGQILDPQSGEAMVEARKEFYDEGVLPSRYVVTADGFTRRGQYRDAIDFLRNAIAENPNDSQAWVAMGNALVEHANGTLSEAAEFAYARAKATDPGNAAADYFHGIVLIRNSRFDEGRALWAAALEAAPQDARYRSTLAARLAVLDQAIGRIEQERSAE</sequence>
<evidence type="ECO:0000256" key="1">
    <source>
        <dbReference type="PROSITE-ProRule" id="PRU00339"/>
    </source>
</evidence>
<accession>A0A844Y8S7</accession>